<reference evidence="1 2" key="1">
    <citation type="submission" date="2015-01" db="EMBL/GenBank/DDBJ databases">
        <title>The Genome Sequence of Ochroconis gallopava CBS43764.</title>
        <authorList>
            <consortium name="The Broad Institute Genomics Platform"/>
            <person name="Cuomo C."/>
            <person name="de Hoog S."/>
            <person name="Gorbushina A."/>
            <person name="Stielow B."/>
            <person name="Teixiera M."/>
            <person name="Abouelleil A."/>
            <person name="Chapman S.B."/>
            <person name="Priest M."/>
            <person name="Young S.K."/>
            <person name="Wortman J."/>
            <person name="Nusbaum C."/>
            <person name="Birren B."/>
        </authorList>
    </citation>
    <scope>NUCLEOTIDE SEQUENCE [LARGE SCALE GENOMIC DNA]</scope>
    <source>
        <strain evidence="1 2">CBS 43764</strain>
    </source>
</reference>
<evidence type="ECO:0000313" key="2">
    <source>
        <dbReference type="Proteomes" id="UP000053259"/>
    </source>
</evidence>
<evidence type="ECO:0000313" key="1">
    <source>
        <dbReference type="EMBL" id="KIW09105.1"/>
    </source>
</evidence>
<name>A0A0D2ARH9_9PEZI</name>
<dbReference type="HOGENOM" id="CLU_2308223_0_0_1"/>
<proteinExistence type="predicted"/>
<dbReference type="RefSeq" id="XP_016218974.1">
    <property type="nucleotide sequence ID" value="XM_016352717.1"/>
</dbReference>
<organism evidence="1 2">
    <name type="scientific">Verruconis gallopava</name>
    <dbReference type="NCBI Taxonomy" id="253628"/>
    <lineage>
        <taxon>Eukaryota</taxon>
        <taxon>Fungi</taxon>
        <taxon>Dikarya</taxon>
        <taxon>Ascomycota</taxon>
        <taxon>Pezizomycotina</taxon>
        <taxon>Dothideomycetes</taxon>
        <taxon>Pleosporomycetidae</taxon>
        <taxon>Venturiales</taxon>
        <taxon>Sympoventuriaceae</taxon>
        <taxon>Verruconis</taxon>
    </lineage>
</organism>
<gene>
    <name evidence="1" type="ORF">PV09_00050</name>
</gene>
<dbReference type="Proteomes" id="UP000053259">
    <property type="component" value="Unassembled WGS sequence"/>
</dbReference>
<dbReference type="VEuPathDB" id="FungiDB:PV09_00050"/>
<protein>
    <submittedName>
        <fullName evidence="1">Uncharacterized protein</fullName>
    </submittedName>
</protein>
<sequence length="100" mass="11697">MRLCVASVQIRVQAFKIVFQMWGSRHGIERTLRKVGRVCIYVQIVSQDGGGGGVLCRSGKWQEKRFNDRPHPVLEIRFAYIRRPNALLWWSRSRVGPFWP</sequence>
<dbReference type="GeneID" id="27308023"/>
<dbReference type="EMBL" id="KN847529">
    <property type="protein sequence ID" value="KIW09105.1"/>
    <property type="molecule type" value="Genomic_DNA"/>
</dbReference>
<keyword evidence="2" id="KW-1185">Reference proteome</keyword>
<dbReference type="InParanoid" id="A0A0D2ARH9"/>
<dbReference type="AlphaFoldDB" id="A0A0D2ARH9"/>
<accession>A0A0D2ARH9</accession>